<evidence type="ECO:0000313" key="1">
    <source>
        <dbReference type="EMBL" id="THG39709.1"/>
    </source>
</evidence>
<dbReference type="Pfam" id="PF20333">
    <property type="entry name" value="DUF6628"/>
    <property type="match status" value="1"/>
</dbReference>
<dbReference type="Proteomes" id="UP000308038">
    <property type="component" value="Unassembled WGS sequence"/>
</dbReference>
<dbReference type="InterPro" id="IPR046736">
    <property type="entry name" value="DUF6628"/>
</dbReference>
<comment type="caution">
    <text evidence="1">The sequence shown here is derived from an EMBL/GenBank/DDBJ whole genome shotgun (WGS) entry which is preliminary data.</text>
</comment>
<organism evidence="1 2">
    <name type="scientific">Sphingomonas olei</name>
    <dbReference type="NCBI Taxonomy" id="1886787"/>
    <lineage>
        <taxon>Bacteria</taxon>
        <taxon>Pseudomonadati</taxon>
        <taxon>Pseudomonadota</taxon>
        <taxon>Alphaproteobacteria</taxon>
        <taxon>Sphingomonadales</taxon>
        <taxon>Sphingomonadaceae</taxon>
        <taxon>Sphingomonas</taxon>
    </lineage>
</organism>
<reference evidence="1 2" key="1">
    <citation type="submission" date="2019-04" db="EMBL/GenBank/DDBJ databases">
        <title>Microbes associate with the intestines of laboratory mice.</title>
        <authorList>
            <person name="Navarre W."/>
            <person name="Wong E."/>
            <person name="Huang K.C."/>
            <person name="Tropini C."/>
            <person name="Ng K."/>
            <person name="Yu B."/>
        </authorList>
    </citation>
    <scope>NUCLEOTIDE SEQUENCE [LARGE SCALE GENOMIC DNA]</scope>
    <source>
        <strain evidence="1 2">NM83_B4-11</strain>
    </source>
</reference>
<evidence type="ECO:0000313" key="2">
    <source>
        <dbReference type="Proteomes" id="UP000308038"/>
    </source>
</evidence>
<dbReference type="EMBL" id="SSTI01000007">
    <property type="protein sequence ID" value="THG39709.1"/>
    <property type="molecule type" value="Genomic_DNA"/>
</dbReference>
<gene>
    <name evidence="1" type="ORF">E5988_10390</name>
</gene>
<keyword evidence="2" id="KW-1185">Reference proteome</keyword>
<accession>A0ABY2QGX4</accession>
<protein>
    <recommendedName>
        <fullName evidence="3">Carboxymuconolactone decarboxylase-like domain-containing protein</fullName>
    </recommendedName>
</protein>
<name>A0ABY2QGX4_9SPHN</name>
<evidence type="ECO:0008006" key="3">
    <source>
        <dbReference type="Google" id="ProtNLM"/>
    </source>
</evidence>
<proteinExistence type="predicted"/>
<sequence length="146" mass="15665">MSVPPSSVAERLSVLPHTLPACENARLVLFAIRRMGANCLADARAAHAMFTAFGERFRRPLMLVRALMADLATSAAGPISITHCCCSRMTHAERALMHVLARVELYPDNARVLLADLLGIRRVDGILASAAVVAAAFADEGRPITC</sequence>